<keyword evidence="2" id="KW-1133">Transmembrane helix</keyword>
<feature type="transmembrane region" description="Helical" evidence="2">
    <location>
        <begin position="88"/>
        <end position="105"/>
    </location>
</feature>
<evidence type="ECO:0000256" key="1">
    <source>
        <dbReference type="SAM" id="MobiDB-lite"/>
    </source>
</evidence>
<name>A0A9Y2N041_9PSEU</name>
<accession>A0A9Y2N041</accession>
<dbReference type="KEGG" id="acab:QRX50_13600"/>
<organism evidence="3 4">
    <name type="scientific">Amycolatopsis carbonis</name>
    <dbReference type="NCBI Taxonomy" id="715471"/>
    <lineage>
        <taxon>Bacteria</taxon>
        <taxon>Bacillati</taxon>
        <taxon>Actinomycetota</taxon>
        <taxon>Actinomycetes</taxon>
        <taxon>Pseudonocardiales</taxon>
        <taxon>Pseudonocardiaceae</taxon>
        <taxon>Amycolatopsis</taxon>
    </lineage>
</organism>
<keyword evidence="2" id="KW-0472">Membrane</keyword>
<dbReference type="Proteomes" id="UP001236014">
    <property type="component" value="Chromosome"/>
</dbReference>
<dbReference type="EMBL" id="CP127294">
    <property type="protein sequence ID" value="WIX81714.1"/>
    <property type="molecule type" value="Genomic_DNA"/>
</dbReference>
<reference evidence="3 4" key="1">
    <citation type="submission" date="2023-06" db="EMBL/GenBank/DDBJ databases">
        <authorList>
            <person name="Oyuntsetseg B."/>
            <person name="Kim S.B."/>
        </authorList>
    </citation>
    <scope>NUCLEOTIDE SEQUENCE [LARGE SCALE GENOMIC DNA]</scope>
    <source>
        <strain evidence="3 4">2-15</strain>
    </source>
</reference>
<keyword evidence="2" id="KW-0812">Transmembrane</keyword>
<evidence type="ECO:0000313" key="3">
    <source>
        <dbReference type="EMBL" id="WIX81714.1"/>
    </source>
</evidence>
<protein>
    <recommendedName>
        <fullName evidence="5">DUF2637 domain-containing protein</fullName>
    </recommendedName>
</protein>
<feature type="transmembrane region" description="Helical" evidence="2">
    <location>
        <begin position="155"/>
        <end position="175"/>
    </location>
</feature>
<gene>
    <name evidence="3" type="ORF">QRX50_13600</name>
</gene>
<dbReference type="RefSeq" id="WP_285972298.1">
    <property type="nucleotide sequence ID" value="NZ_CP127294.1"/>
</dbReference>
<feature type="region of interest" description="Disordered" evidence="1">
    <location>
        <begin position="191"/>
        <end position="216"/>
    </location>
</feature>
<keyword evidence="4" id="KW-1185">Reference proteome</keyword>
<dbReference type="AlphaFoldDB" id="A0A9Y2N041"/>
<sequence length="277" mass="29455">MFGKPKSTAGEGPAPSRRVRVLAEQLDEARAVHRLSTNPLLEAVTADRFRVSVTRTMWVFLAVGLGFTTTGVHDFLAGDRPVTDPLWWGAWLAEPALAGILVTLLRWEAAMLSHSIATDATPVRYLKRLLLGATLVANVWAGLAPAHGGVSKGMVFFHLVIPLVVFLLAEVMPIIQQTCTRVREQALATVPDTPAPAPAASAPSTSAPEPASAPGRAPSFKLPLDIAARIDAAATAARDEGRDLTTDDIRRVSRLPEPMAARVLADLTGHNGHPVTA</sequence>
<feature type="compositionally biased region" description="Low complexity" evidence="1">
    <location>
        <begin position="191"/>
        <end position="214"/>
    </location>
</feature>
<evidence type="ECO:0000313" key="4">
    <source>
        <dbReference type="Proteomes" id="UP001236014"/>
    </source>
</evidence>
<evidence type="ECO:0008006" key="5">
    <source>
        <dbReference type="Google" id="ProtNLM"/>
    </source>
</evidence>
<feature type="transmembrane region" description="Helical" evidence="2">
    <location>
        <begin position="58"/>
        <end position="76"/>
    </location>
</feature>
<proteinExistence type="predicted"/>
<feature type="transmembrane region" description="Helical" evidence="2">
    <location>
        <begin position="125"/>
        <end position="143"/>
    </location>
</feature>
<evidence type="ECO:0000256" key="2">
    <source>
        <dbReference type="SAM" id="Phobius"/>
    </source>
</evidence>